<accession>A0A1L7XRS8</accession>
<keyword evidence="4" id="KW-0238">DNA-binding</keyword>
<protein>
    <recommendedName>
        <fullName evidence="8">Zn(2)-C6 fungal-type domain-containing protein</fullName>
    </recommendedName>
</protein>
<dbReference type="GO" id="GO:0006351">
    <property type="term" value="P:DNA-templated transcription"/>
    <property type="evidence" value="ECO:0007669"/>
    <property type="project" value="InterPro"/>
</dbReference>
<keyword evidence="2" id="KW-0862">Zinc</keyword>
<dbReference type="GO" id="GO:0005634">
    <property type="term" value="C:nucleus"/>
    <property type="evidence" value="ECO:0007669"/>
    <property type="project" value="TreeGrafter"/>
</dbReference>
<evidence type="ECO:0000256" key="2">
    <source>
        <dbReference type="ARBA" id="ARBA00022833"/>
    </source>
</evidence>
<evidence type="ECO:0000256" key="4">
    <source>
        <dbReference type="ARBA" id="ARBA00023125"/>
    </source>
</evidence>
<dbReference type="SUPFAM" id="SSF57701">
    <property type="entry name" value="Zn2/Cys6 DNA-binding domain"/>
    <property type="match status" value="1"/>
</dbReference>
<evidence type="ECO:0000256" key="5">
    <source>
        <dbReference type="ARBA" id="ARBA00023163"/>
    </source>
</evidence>
<dbReference type="CDD" id="cd00067">
    <property type="entry name" value="GAL4"/>
    <property type="match status" value="1"/>
</dbReference>
<dbReference type="Pfam" id="PF00172">
    <property type="entry name" value="Zn_clus"/>
    <property type="match status" value="1"/>
</dbReference>
<dbReference type="CDD" id="cd12148">
    <property type="entry name" value="fungal_TF_MHR"/>
    <property type="match status" value="1"/>
</dbReference>
<keyword evidence="10" id="KW-1185">Reference proteome</keyword>
<dbReference type="PROSITE" id="PS50048">
    <property type="entry name" value="ZN2_CY6_FUNGAL_2"/>
    <property type="match status" value="1"/>
</dbReference>
<dbReference type="Gene3D" id="4.10.240.10">
    <property type="entry name" value="Zn(2)-C6 fungal-type DNA-binding domain"/>
    <property type="match status" value="1"/>
</dbReference>
<dbReference type="SMART" id="SM00066">
    <property type="entry name" value="GAL4"/>
    <property type="match status" value="1"/>
</dbReference>
<proteinExistence type="predicted"/>
<keyword evidence="1" id="KW-0479">Metal-binding</keyword>
<dbReference type="PANTHER" id="PTHR31944">
    <property type="entry name" value="HEME-RESPONSIVE ZINC FINGER TRANSCRIPTION FACTOR HAP1"/>
    <property type="match status" value="1"/>
</dbReference>
<evidence type="ECO:0000313" key="10">
    <source>
        <dbReference type="Proteomes" id="UP000184330"/>
    </source>
</evidence>
<keyword evidence="5" id="KW-0804">Transcription</keyword>
<dbReference type="InterPro" id="IPR007219">
    <property type="entry name" value="XnlR_reg_dom"/>
</dbReference>
<evidence type="ECO:0000256" key="6">
    <source>
        <dbReference type="ARBA" id="ARBA00023242"/>
    </source>
</evidence>
<dbReference type="InterPro" id="IPR051430">
    <property type="entry name" value="Fungal_TF_Env_Response"/>
</dbReference>
<reference evidence="9 10" key="1">
    <citation type="submission" date="2016-03" db="EMBL/GenBank/DDBJ databases">
        <authorList>
            <person name="Ploux O."/>
        </authorList>
    </citation>
    <scope>NUCLEOTIDE SEQUENCE [LARGE SCALE GENOMIC DNA]</scope>
    <source>
        <strain evidence="9 10">UAMH 11012</strain>
    </source>
</reference>
<keyword evidence="3" id="KW-0805">Transcription regulation</keyword>
<gene>
    <name evidence="9" type="ORF">PAC_17557</name>
</gene>
<evidence type="ECO:0000313" key="9">
    <source>
        <dbReference type="EMBL" id="CZR67658.1"/>
    </source>
</evidence>
<evidence type="ECO:0000256" key="7">
    <source>
        <dbReference type="SAM" id="MobiDB-lite"/>
    </source>
</evidence>
<dbReference type="SMART" id="SM00906">
    <property type="entry name" value="Fungal_trans"/>
    <property type="match status" value="1"/>
</dbReference>
<evidence type="ECO:0000256" key="3">
    <source>
        <dbReference type="ARBA" id="ARBA00023015"/>
    </source>
</evidence>
<dbReference type="Pfam" id="PF04082">
    <property type="entry name" value="Fungal_trans"/>
    <property type="match status" value="1"/>
</dbReference>
<evidence type="ECO:0000256" key="1">
    <source>
        <dbReference type="ARBA" id="ARBA00022723"/>
    </source>
</evidence>
<name>A0A1L7XRS8_9HELO</name>
<dbReference type="AlphaFoldDB" id="A0A1L7XRS8"/>
<dbReference type="EMBL" id="FJOG01000046">
    <property type="protein sequence ID" value="CZR67658.1"/>
    <property type="molecule type" value="Genomic_DNA"/>
</dbReference>
<dbReference type="InterPro" id="IPR001138">
    <property type="entry name" value="Zn2Cys6_DnaBD"/>
</dbReference>
<dbReference type="OrthoDB" id="655030at2759"/>
<sequence>MERQPRRRRRPALSCLECRRRKIKCDRNDPCAHCVSAKTQCTFSVNGNETVMQQGNSLSSTSSPSVYSLSPLPRAHQMSTSRPLAAEQNEIPATLVNDVPPGPDLHSLLHRDILARQSGLQDSLGVVLNKTRVPRWSHLMGTAEEFSTVGDCYTAAMGEENESSFQRPEVRPMIVQIGDLLKKCKNIARGIKLARPSRYPSPADFGLAPPSREVADKMATLYFISFESTHLILHVPTFWAEYQRYWDYPEGVATGLRLKILLVIGIGSSLPPGHHWNSSPLSHDFGPKIFSIGGDLIWMSMGSLIHRAMQIGFHRDPKHLPAMSILQAELRRRLWATILDMVVQSSLDSAMPPRISFDEFDTEAPSNNNDNEIDESTTVLQPHPGSSYTSTSMQIVLLGSLPTRLKIVQSLNGLHSQLSYMDVLTLSSELTEKYRACRIFMKKYEGSGVTAFHRNLLDCLVRRFLIPLHCPFAIKARTDPLFYYSLKVSLDVALAIITPEPDEAFSRLMLISGGMFREGIRYASAVISLELIADAQASRLDGILHRPS</sequence>
<dbReference type="Proteomes" id="UP000184330">
    <property type="component" value="Unassembled WGS sequence"/>
</dbReference>
<dbReference type="GO" id="GO:0008270">
    <property type="term" value="F:zinc ion binding"/>
    <property type="evidence" value="ECO:0007669"/>
    <property type="project" value="InterPro"/>
</dbReference>
<dbReference type="InterPro" id="IPR036864">
    <property type="entry name" value="Zn2-C6_fun-type_DNA-bd_sf"/>
</dbReference>
<dbReference type="GO" id="GO:0001228">
    <property type="term" value="F:DNA-binding transcription activator activity, RNA polymerase II-specific"/>
    <property type="evidence" value="ECO:0007669"/>
    <property type="project" value="TreeGrafter"/>
</dbReference>
<feature type="region of interest" description="Disordered" evidence="7">
    <location>
        <begin position="358"/>
        <end position="386"/>
    </location>
</feature>
<dbReference type="PANTHER" id="PTHR31944:SF129">
    <property type="entry name" value="ASPYRIDONES CLUSTER REGULATOR APDR-RELATED"/>
    <property type="match status" value="1"/>
</dbReference>
<keyword evidence="6" id="KW-0539">Nucleus</keyword>
<evidence type="ECO:0000259" key="8">
    <source>
        <dbReference type="PROSITE" id="PS50048"/>
    </source>
</evidence>
<organism evidence="9 10">
    <name type="scientific">Phialocephala subalpina</name>
    <dbReference type="NCBI Taxonomy" id="576137"/>
    <lineage>
        <taxon>Eukaryota</taxon>
        <taxon>Fungi</taxon>
        <taxon>Dikarya</taxon>
        <taxon>Ascomycota</taxon>
        <taxon>Pezizomycotina</taxon>
        <taxon>Leotiomycetes</taxon>
        <taxon>Helotiales</taxon>
        <taxon>Mollisiaceae</taxon>
        <taxon>Phialocephala</taxon>
        <taxon>Phialocephala fortinii species complex</taxon>
    </lineage>
</organism>
<dbReference type="GO" id="GO:0000978">
    <property type="term" value="F:RNA polymerase II cis-regulatory region sequence-specific DNA binding"/>
    <property type="evidence" value="ECO:0007669"/>
    <property type="project" value="TreeGrafter"/>
</dbReference>
<dbReference type="PROSITE" id="PS00463">
    <property type="entry name" value="ZN2_CY6_FUNGAL_1"/>
    <property type="match status" value="1"/>
</dbReference>
<feature type="compositionally biased region" description="Polar residues" evidence="7">
    <location>
        <begin position="364"/>
        <end position="386"/>
    </location>
</feature>
<feature type="domain" description="Zn(2)-C6 fungal-type" evidence="8">
    <location>
        <begin position="14"/>
        <end position="43"/>
    </location>
</feature>